<evidence type="ECO:0000256" key="1">
    <source>
        <dbReference type="SAM" id="MobiDB-lite"/>
    </source>
</evidence>
<dbReference type="PANTHER" id="PTHR47794">
    <property type="entry name" value="VACUOLAR PROTEIN SORTING-ASSOCIATED PROTEIN 27"/>
    <property type="match status" value="1"/>
</dbReference>
<dbReference type="AlphaFoldDB" id="A0A072TVB5"/>
<dbReference type="GO" id="GO:0033565">
    <property type="term" value="C:ESCRT-0 complex"/>
    <property type="evidence" value="ECO:0000318"/>
    <property type="project" value="GO_Central"/>
</dbReference>
<gene>
    <name evidence="2" type="ordered locus">MTR_8g098885</name>
</gene>
<dbReference type="EMBL" id="CM001224">
    <property type="protein sequence ID" value="KEH21126.1"/>
    <property type="molecule type" value="Genomic_DNA"/>
</dbReference>
<dbReference type="GO" id="GO:0006623">
    <property type="term" value="P:protein targeting to vacuole"/>
    <property type="evidence" value="ECO:0000318"/>
    <property type="project" value="GO_Central"/>
</dbReference>
<dbReference type="HOGENOM" id="CLU_1828218_0_0_1"/>
<dbReference type="GO" id="GO:0032266">
    <property type="term" value="F:phosphatidylinositol-3-phosphate binding"/>
    <property type="evidence" value="ECO:0000318"/>
    <property type="project" value="GO_Central"/>
</dbReference>
<feature type="compositionally biased region" description="Acidic residues" evidence="1">
    <location>
        <begin position="41"/>
        <end position="61"/>
    </location>
</feature>
<dbReference type="STRING" id="3880.A0A072TVB5"/>
<dbReference type="EnsemblPlants" id="KEH21126">
    <property type="protein sequence ID" value="KEH21126"/>
    <property type="gene ID" value="MTR_8g098885"/>
</dbReference>
<reference evidence="3" key="3">
    <citation type="submission" date="2015-04" db="UniProtKB">
        <authorList>
            <consortium name="EnsemblPlants"/>
        </authorList>
    </citation>
    <scope>IDENTIFICATION</scope>
    <source>
        <strain evidence="3">cv. Jemalong A17</strain>
    </source>
</reference>
<reference evidence="2 4" key="1">
    <citation type="journal article" date="2011" name="Nature">
        <title>The Medicago genome provides insight into the evolution of rhizobial symbioses.</title>
        <authorList>
            <person name="Young N.D."/>
            <person name="Debelle F."/>
            <person name="Oldroyd G.E."/>
            <person name="Geurts R."/>
            <person name="Cannon S.B."/>
            <person name="Udvardi M.K."/>
            <person name="Benedito V.A."/>
            <person name="Mayer K.F."/>
            <person name="Gouzy J."/>
            <person name="Schoof H."/>
            <person name="Van de Peer Y."/>
            <person name="Proost S."/>
            <person name="Cook D.R."/>
            <person name="Meyers B.C."/>
            <person name="Spannagl M."/>
            <person name="Cheung F."/>
            <person name="De Mita S."/>
            <person name="Krishnakumar V."/>
            <person name="Gundlach H."/>
            <person name="Zhou S."/>
            <person name="Mudge J."/>
            <person name="Bharti A.K."/>
            <person name="Murray J.D."/>
            <person name="Naoumkina M.A."/>
            <person name="Rosen B."/>
            <person name="Silverstein K.A."/>
            <person name="Tang H."/>
            <person name="Rombauts S."/>
            <person name="Zhao P.X."/>
            <person name="Zhou P."/>
            <person name="Barbe V."/>
            <person name="Bardou P."/>
            <person name="Bechner M."/>
            <person name="Bellec A."/>
            <person name="Berger A."/>
            <person name="Berges H."/>
            <person name="Bidwell S."/>
            <person name="Bisseling T."/>
            <person name="Choisne N."/>
            <person name="Couloux A."/>
            <person name="Denny R."/>
            <person name="Deshpande S."/>
            <person name="Dai X."/>
            <person name="Doyle J.J."/>
            <person name="Dudez A.M."/>
            <person name="Farmer A.D."/>
            <person name="Fouteau S."/>
            <person name="Franken C."/>
            <person name="Gibelin C."/>
            <person name="Gish J."/>
            <person name="Goldstein S."/>
            <person name="Gonzalez A.J."/>
            <person name="Green P.J."/>
            <person name="Hallab A."/>
            <person name="Hartog M."/>
            <person name="Hua A."/>
            <person name="Humphray S.J."/>
            <person name="Jeong D.H."/>
            <person name="Jing Y."/>
            <person name="Jocker A."/>
            <person name="Kenton S.M."/>
            <person name="Kim D.J."/>
            <person name="Klee K."/>
            <person name="Lai H."/>
            <person name="Lang C."/>
            <person name="Lin S."/>
            <person name="Macmil S.L."/>
            <person name="Magdelenat G."/>
            <person name="Matthews L."/>
            <person name="McCorrison J."/>
            <person name="Monaghan E.L."/>
            <person name="Mun J.H."/>
            <person name="Najar F.Z."/>
            <person name="Nicholson C."/>
            <person name="Noirot C."/>
            <person name="O'Bleness M."/>
            <person name="Paule C.R."/>
            <person name="Poulain J."/>
            <person name="Prion F."/>
            <person name="Qin B."/>
            <person name="Qu C."/>
            <person name="Retzel E.F."/>
            <person name="Riddle C."/>
            <person name="Sallet E."/>
            <person name="Samain S."/>
            <person name="Samson N."/>
            <person name="Sanders I."/>
            <person name="Saurat O."/>
            <person name="Scarpelli C."/>
            <person name="Schiex T."/>
            <person name="Segurens B."/>
            <person name="Severin A.J."/>
            <person name="Sherrier D.J."/>
            <person name="Shi R."/>
            <person name="Sims S."/>
            <person name="Singer S.R."/>
            <person name="Sinharoy S."/>
            <person name="Sterck L."/>
            <person name="Viollet A."/>
            <person name="Wang B.B."/>
            <person name="Wang K."/>
            <person name="Wang M."/>
            <person name="Wang X."/>
            <person name="Warfsmann J."/>
            <person name="Weissenbach J."/>
            <person name="White D.D."/>
            <person name="White J.D."/>
            <person name="Wiley G.B."/>
            <person name="Wincker P."/>
            <person name="Xing Y."/>
            <person name="Yang L."/>
            <person name="Yao Z."/>
            <person name="Ying F."/>
            <person name="Zhai J."/>
            <person name="Zhou L."/>
            <person name="Zuber A."/>
            <person name="Denarie J."/>
            <person name="Dixon R.A."/>
            <person name="May G.D."/>
            <person name="Schwartz D.C."/>
            <person name="Rogers J."/>
            <person name="Quetier F."/>
            <person name="Town C.D."/>
            <person name="Roe B.A."/>
        </authorList>
    </citation>
    <scope>NUCLEOTIDE SEQUENCE [LARGE SCALE GENOMIC DNA]</scope>
    <source>
        <strain evidence="2">A17</strain>
        <strain evidence="3 4">cv. Jemalong A17</strain>
    </source>
</reference>
<evidence type="ECO:0000313" key="3">
    <source>
        <dbReference type="EnsemblPlants" id="KEH21126"/>
    </source>
</evidence>
<protein>
    <submittedName>
        <fullName evidence="2 3">Uncharacterized protein</fullName>
    </submittedName>
</protein>
<evidence type="ECO:0000313" key="4">
    <source>
        <dbReference type="Proteomes" id="UP000002051"/>
    </source>
</evidence>
<evidence type="ECO:0000313" key="2">
    <source>
        <dbReference type="EMBL" id="KEH21126.1"/>
    </source>
</evidence>
<name>A0A072TVB5_MEDTR</name>
<feature type="compositionally biased region" description="Acidic residues" evidence="1">
    <location>
        <begin position="8"/>
        <end position="23"/>
    </location>
</feature>
<sequence length="141" mass="16153">MGDRIESDETNQTDEPYQEDEMSNVDGVIEVEPFSRLFNGEELEEVVPGEEKEEDEDDFQQVEEKVEGTVTNKDDEADEDEDDWDAAVFNQTDIVFILMDSGENLEYKNAQEETPLDCAPATLQYKMKMKIQESGAVDQRI</sequence>
<feature type="region of interest" description="Disordered" evidence="1">
    <location>
        <begin position="1"/>
        <end position="81"/>
    </location>
</feature>
<dbReference type="PANTHER" id="PTHR47794:SF1">
    <property type="entry name" value="VACUOLAR PROTEIN SORTING-ASSOCIATED PROTEIN 27"/>
    <property type="match status" value="1"/>
</dbReference>
<keyword evidence="4" id="KW-1185">Reference proteome</keyword>
<dbReference type="Proteomes" id="UP000002051">
    <property type="component" value="Chromosome 8"/>
</dbReference>
<proteinExistence type="predicted"/>
<dbReference type="GO" id="GO:0043328">
    <property type="term" value="P:protein transport to vacuole involved in ubiquitin-dependent protein catabolic process via the multivesicular body sorting pathway"/>
    <property type="evidence" value="ECO:0000318"/>
    <property type="project" value="GO_Central"/>
</dbReference>
<dbReference type="GO" id="GO:0043130">
    <property type="term" value="F:ubiquitin binding"/>
    <property type="evidence" value="ECO:0000318"/>
    <property type="project" value="GO_Central"/>
</dbReference>
<accession>A0A072TVB5</accession>
<organism evidence="2 4">
    <name type="scientific">Medicago truncatula</name>
    <name type="common">Barrel medic</name>
    <name type="synonym">Medicago tribuloides</name>
    <dbReference type="NCBI Taxonomy" id="3880"/>
    <lineage>
        <taxon>Eukaryota</taxon>
        <taxon>Viridiplantae</taxon>
        <taxon>Streptophyta</taxon>
        <taxon>Embryophyta</taxon>
        <taxon>Tracheophyta</taxon>
        <taxon>Spermatophyta</taxon>
        <taxon>Magnoliopsida</taxon>
        <taxon>eudicotyledons</taxon>
        <taxon>Gunneridae</taxon>
        <taxon>Pentapetalae</taxon>
        <taxon>rosids</taxon>
        <taxon>fabids</taxon>
        <taxon>Fabales</taxon>
        <taxon>Fabaceae</taxon>
        <taxon>Papilionoideae</taxon>
        <taxon>50 kb inversion clade</taxon>
        <taxon>NPAAA clade</taxon>
        <taxon>Hologalegina</taxon>
        <taxon>IRL clade</taxon>
        <taxon>Trifolieae</taxon>
        <taxon>Medicago</taxon>
    </lineage>
</organism>
<reference evidence="2 4" key="2">
    <citation type="journal article" date="2014" name="BMC Genomics">
        <title>An improved genome release (version Mt4.0) for the model legume Medicago truncatula.</title>
        <authorList>
            <person name="Tang H."/>
            <person name="Krishnakumar V."/>
            <person name="Bidwell S."/>
            <person name="Rosen B."/>
            <person name="Chan A."/>
            <person name="Zhou S."/>
            <person name="Gentzbittel L."/>
            <person name="Childs K.L."/>
            <person name="Yandell M."/>
            <person name="Gundlach H."/>
            <person name="Mayer K.F."/>
            <person name="Schwartz D.C."/>
            <person name="Town C.D."/>
        </authorList>
    </citation>
    <scope>GENOME REANNOTATION</scope>
    <source>
        <strain evidence="2">A17</strain>
        <strain evidence="3 4">cv. Jemalong A17</strain>
    </source>
</reference>